<dbReference type="Gene3D" id="3.80.10.10">
    <property type="entry name" value="Ribonuclease Inhibitor"/>
    <property type="match status" value="6"/>
</dbReference>
<dbReference type="SUPFAM" id="SSF52058">
    <property type="entry name" value="L domain-like"/>
    <property type="match status" value="1"/>
</dbReference>
<evidence type="ECO:0000313" key="8">
    <source>
        <dbReference type="Proteomes" id="UP001244341"/>
    </source>
</evidence>
<feature type="domain" description="U2A'/phosphoprotein 32 family A C-terminal" evidence="6">
    <location>
        <begin position="148"/>
        <end position="166"/>
    </location>
</feature>
<keyword evidence="2" id="KW-0433">Leucine-rich repeat</keyword>
<organism evidence="7 8">
    <name type="scientific">Tetradesmus obliquus</name>
    <name type="common">Green alga</name>
    <name type="synonym">Acutodesmus obliquus</name>
    <dbReference type="NCBI Taxonomy" id="3088"/>
    <lineage>
        <taxon>Eukaryota</taxon>
        <taxon>Viridiplantae</taxon>
        <taxon>Chlorophyta</taxon>
        <taxon>core chlorophytes</taxon>
        <taxon>Chlorophyceae</taxon>
        <taxon>CS clade</taxon>
        <taxon>Sphaeropleales</taxon>
        <taxon>Scenedesmaceae</taxon>
        <taxon>Tetradesmus</taxon>
    </lineage>
</organism>
<sequence length="1270" mass="133319">MEQEEHEGFAALLDANGLTEADVDSPSSSVTELEMFLQQYSKMVGLKRFPFLTTLKLIDQCIERIEGLSGCPKLQKLWLMENRISKIEGLAACTGLQELYLYSNRITSITGLDHLTGLKDVANLAKLTGLQELCLADPFWGECPVAGLCNYQTFMLYLMPHLSSLDTLLLAAETKAAACATFTKKQLYYNMRIRTMRRAAAGLLRQAKAGCQVVGSRWVSLLSELAFAERALDRQLHHAADSQREALQAQLSSIQAAATAVQARQEQLTARLAADAQASAAALEDAVARLQLELSSGGNIRLEEARADEPWLASCQELLRSRLLQAGEPGGVHGITDVQVVSAARIHNRHLRLHFDKLQSSGSGCGSGSSGHEESKRQCTDYLFYGEHPAMPGELMHVVQHGFRPCSNYRQQGLDGAVRLANCVNLADQLRMHVAIEQASSTSGSGGSSGSSKCVLEGQLLVCKLSSLTQLSLHDCGLTSCGSLLGHLPALLSLVLSFNILTGLDDLLPHGCSACQLTLLDVCHNQISSWQGRWLAGCSRLAVLDASHNSLSEISSLQQLTRSAPQLQQLDLRGNAVQQNKAYQMHVLSDLLQLQQLDGQAVTNPGQPEAVLSADTIRAGATLWHSDTGPVGVPPAAPAMSAAGWQQLLHTLVLEGRGLTSLAGLAAASRLVVASFAANLLTGLQGLQGCGQLQELNVSGNLVTELGELSRMSSLRQLDASGNCISSLLPLAPLTGLSQLSVEGNQLSSLAGLASMTGLLELYAAHNAVADVKEAERLSVLPRLVILYLEGNPLVAAAEDYRHLLLYRLRHLKVLDGAPATAAELATARAKYSGRLTTSFLEEQLGSSCSLTAIRSLDVSGLRIRDVGSVFIRGTPFASLAELVLDDNPISSLAPLAGLTALQWLPGLRSLFVSGNELQRLDGLEGLGQLRELVADRNKIRVLEADALAPLVRLRELRLEDNAIRSLCITPAAAAAVPSSPSLVAVAGDGSSSSLGGLLPSLCVLQLAGNRLMDMAELDRLALLPGLLEVALAGNPLARKQVYRPMLISRCPQLQVIDSQQVTPQERDYAEEMFALPPADAAPADAAAGLLAAVSDSRGGWAPLTVAAAMSGPGSSSCNGRAAAAGKMSAVSLPAVINYEALAQAMAAGSAGLAVTAAGLSAGGGLQLPGVVSSVPSIQSGVLVLSGSSAFGLEGTSIGLGSSSGRMAGANGSWAGGKQRPVSGGRRTGAAGSAAGGCSPTRRVTGPARVEGSGSPGRGFPARQIVYKGY</sequence>
<keyword evidence="8" id="KW-1185">Reference proteome</keyword>
<accession>A0ABY8TNS8</accession>
<evidence type="ECO:0000259" key="6">
    <source>
        <dbReference type="SMART" id="SM00446"/>
    </source>
</evidence>
<dbReference type="PROSITE" id="PS51450">
    <property type="entry name" value="LRR"/>
    <property type="match status" value="8"/>
</dbReference>
<dbReference type="PANTHER" id="PTHR46652">
    <property type="entry name" value="LEUCINE-RICH REPEAT AND IQ DOMAIN-CONTAINING PROTEIN 1-RELATED"/>
    <property type="match status" value="1"/>
</dbReference>
<proteinExistence type="predicted"/>
<dbReference type="SMART" id="SM00365">
    <property type="entry name" value="LRR_SD22"/>
    <property type="match status" value="6"/>
</dbReference>
<protein>
    <recommendedName>
        <fullName evidence="6">U2A'/phosphoprotein 32 family A C-terminal domain-containing protein</fullName>
    </recommendedName>
</protein>
<dbReference type="Pfam" id="PF12799">
    <property type="entry name" value="LRR_4"/>
    <property type="match status" value="1"/>
</dbReference>
<dbReference type="InterPro" id="IPR003603">
    <property type="entry name" value="U2A'_phosphoprotein32A_C"/>
</dbReference>
<feature type="coiled-coil region" evidence="4">
    <location>
        <begin position="244"/>
        <end position="293"/>
    </location>
</feature>
<dbReference type="SMART" id="SM00446">
    <property type="entry name" value="LRRcap"/>
    <property type="match status" value="4"/>
</dbReference>
<evidence type="ECO:0000256" key="4">
    <source>
        <dbReference type="SAM" id="Coils"/>
    </source>
</evidence>
<dbReference type="InterPro" id="IPR050836">
    <property type="entry name" value="SDS22/Internalin_LRR"/>
</dbReference>
<name>A0ABY8TNS8_TETOB</name>
<evidence type="ECO:0000256" key="5">
    <source>
        <dbReference type="SAM" id="MobiDB-lite"/>
    </source>
</evidence>
<dbReference type="SMART" id="SM00369">
    <property type="entry name" value="LRR_TYP"/>
    <property type="match status" value="10"/>
</dbReference>
<feature type="region of interest" description="Disordered" evidence="5">
    <location>
        <begin position="1210"/>
        <end position="1258"/>
    </location>
</feature>
<keyword evidence="3" id="KW-0677">Repeat</keyword>
<dbReference type="EMBL" id="CP126209">
    <property type="protein sequence ID" value="WIA10534.1"/>
    <property type="molecule type" value="Genomic_DNA"/>
</dbReference>
<dbReference type="InterPro" id="IPR025875">
    <property type="entry name" value="Leu-rich_rpt_4"/>
</dbReference>
<dbReference type="Proteomes" id="UP001244341">
    <property type="component" value="Chromosome 2b"/>
</dbReference>
<feature type="domain" description="U2A'/phosphoprotein 32 family A C-terminal" evidence="6">
    <location>
        <begin position="1040"/>
        <end position="1058"/>
    </location>
</feature>
<gene>
    <name evidence="7" type="ORF">OEZ85_010722</name>
</gene>
<dbReference type="InterPro" id="IPR032675">
    <property type="entry name" value="LRR_dom_sf"/>
</dbReference>
<evidence type="ECO:0000313" key="7">
    <source>
        <dbReference type="EMBL" id="WIA10534.1"/>
    </source>
</evidence>
<dbReference type="Pfam" id="PF13855">
    <property type="entry name" value="LRR_8"/>
    <property type="match status" value="1"/>
</dbReference>
<dbReference type="Pfam" id="PF14580">
    <property type="entry name" value="LRR_9"/>
    <property type="match status" value="1"/>
</dbReference>
<dbReference type="SUPFAM" id="SSF52047">
    <property type="entry name" value="RNI-like"/>
    <property type="match status" value="1"/>
</dbReference>
<reference evidence="7 8" key="1">
    <citation type="submission" date="2023-05" db="EMBL/GenBank/DDBJ databases">
        <title>A 100% complete, gapless, phased diploid assembly of the Scenedesmus obliquus UTEX 3031 genome.</title>
        <authorList>
            <person name="Biondi T.C."/>
            <person name="Hanschen E.R."/>
            <person name="Kwon T."/>
            <person name="Eng W."/>
            <person name="Kruse C.P.S."/>
            <person name="Koehler S.I."/>
            <person name="Kunde Y."/>
            <person name="Gleasner C.D."/>
            <person name="You Mak K.T."/>
            <person name="Polle J."/>
            <person name="Hovde B.T."/>
            <person name="Starkenburg S.R."/>
        </authorList>
    </citation>
    <scope>NUCLEOTIDE SEQUENCE [LARGE SCALE GENOMIC DNA]</scope>
    <source>
        <strain evidence="7 8">DOE0152z</strain>
    </source>
</reference>
<dbReference type="PANTHER" id="PTHR46652:SF3">
    <property type="entry name" value="LEUCINE-RICH REPEAT-CONTAINING PROTEIN 9"/>
    <property type="match status" value="1"/>
</dbReference>
<feature type="domain" description="U2A'/phosphoprotein 32 family A C-terminal" evidence="6">
    <location>
        <begin position="798"/>
        <end position="816"/>
    </location>
</feature>
<keyword evidence="4" id="KW-0175">Coiled coil</keyword>
<dbReference type="SMART" id="SM00364">
    <property type="entry name" value="LRR_BAC"/>
    <property type="match status" value="5"/>
</dbReference>
<dbReference type="InterPro" id="IPR001611">
    <property type="entry name" value="Leu-rich_rpt"/>
</dbReference>
<dbReference type="InterPro" id="IPR003591">
    <property type="entry name" value="Leu-rich_rpt_typical-subtyp"/>
</dbReference>
<evidence type="ECO:0000256" key="1">
    <source>
        <dbReference type="ARBA" id="ARBA00004430"/>
    </source>
</evidence>
<evidence type="ECO:0000256" key="2">
    <source>
        <dbReference type="ARBA" id="ARBA00022614"/>
    </source>
</evidence>
<feature type="domain" description="U2A'/phosphoprotein 32 family A C-terminal" evidence="6">
    <location>
        <begin position="580"/>
        <end position="598"/>
    </location>
</feature>
<feature type="compositionally biased region" description="Low complexity" evidence="5">
    <location>
        <begin position="1223"/>
        <end position="1237"/>
    </location>
</feature>
<comment type="subcellular location">
    <subcellularLocation>
        <location evidence="1">Cytoplasm</location>
        <location evidence="1">Cytoskeleton</location>
        <location evidence="1">Cilium axoneme</location>
    </subcellularLocation>
</comment>
<evidence type="ECO:0000256" key="3">
    <source>
        <dbReference type="ARBA" id="ARBA00022737"/>
    </source>
</evidence>